<gene>
    <name evidence="2" type="ORF">ROR02_15850</name>
</gene>
<reference evidence="2 3" key="1">
    <citation type="submission" date="2019-07" db="EMBL/GenBank/DDBJ databases">
        <title>Whole genome shotgun sequence of Rhodospirillum oryzae NBRC 107573.</title>
        <authorList>
            <person name="Hosoyama A."/>
            <person name="Uohara A."/>
            <person name="Ohji S."/>
            <person name="Ichikawa N."/>
        </authorList>
    </citation>
    <scope>NUCLEOTIDE SEQUENCE [LARGE SCALE GENOMIC DNA]</scope>
    <source>
        <strain evidence="2 3">NBRC 107573</strain>
    </source>
</reference>
<protein>
    <recommendedName>
        <fullName evidence="4">Cation transporter</fullName>
    </recommendedName>
</protein>
<keyword evidence="3" id="KW-1185">Reference proteome</keyword>
<evidence type="ECO:0000313" key="3">
    <source>
        <dbReference type="Proteomes" id="UP000321567"/>
    </source>
</evidence>
<evidence type="ECO:0008006" key="4">
    <source>
        <dbReference type="Google" id="ProtNLM"/>
    </source>
</evidence>
<feature type="chain" id="PRO_5021978260" description="Cation transporter" evidence="1">
    <location>
        <begin position="21"/>
        <end position="117"/>
    </location>
</feature>
<dbReference type="InterPro" id="IPR021647">
    <property type="entry name" value="CusF_Ec"/>
</dbReference>
<dbReference type="InterPro" id="IPR042230">
    <property type="entry name" value="CusF_sf"/>
</dbReference>
<proteinExistence type="predicted"/>
<sequence>MKSVLIAATFVIVSATSAVAQMSHDGNHDGNHDGGHHMMTASPVIEGVGTINAVDRAKRTVNVTHDPIGALGWPGMTMDFTVAEGVDMSTLAEGEAIAFSLSRGNDGIYRIDALKGR</sequence>
<evidence type="ECO:0000313" key="2">
    <source>
        <dbReference type="EMBL" id="GEO81454.1"/>
    </source>
</evidence>
<dbReference type="EMBL" id="BJZO01000037">
    <property type="protein sequence ID" value="GEO81454.1"/>
    <property type="molecule type" value="Genomic_DNA"/>
</dbReference>
<keyword evidence="1" id="KW-0732">Signal</keyword>
<organism evidence="2 3">
    <name type="scientific">Pararhodospirillum oryzae</name>
    <dbReference type="NCBI Taxonomy" id="478448"/>
    <lineage>
        <taxon>Bacteria</taxon>
        <taxon>Pseudomonadati</taxon>
        <taxon>Pseudomonadota</taxon>
        <taxon>Alphaproteobacteria</taxon>
        <taxon>Rhodospirillales</taxon>
        <taxon>Rhodospirillaceae</taxon>
        <taxon>Pararhodospirillum</taxon>
    </lineage>
</organism>
<accession>A0A512H7P6</accession>
<dbReference type="Proteomes" id="UP000321567">
    <property type="component" value="Unassembled WGS sequence"/>
</dbReference>
<evidence type="ECO:0000256" key="1">
    <source>
        <dbReference type="SAM" id="SignalP"/>
    </source>
</evidence>
<dbReference type="RefSeq" id="WP_147163489.1">
    <property type="nucleotide sequence ID" value="NZ_BJZO01000037.1"/>
</dbReference>
<comment type="caution">
    <text evidence="2">The sequence shown here is derived from an EMBL/GenBank/DDBJ whole genome shotgun (WGS) entry which is preliminary data.</text>
</comment>
<dbReference type="OrthoDB" id="5771277at2"/>
<dbReference type="AlphaFoldDB" id="A0A512H7P6"/>
<feature type="signal peptide" evidence="1">
    <location>
        <begin position="1"/>
        <end position="20"/>
    </location>
</feature>
<dbReference type="Pfam" id="PF11604">
    <property type="entry name" value="CusF_Ec"/>
    <property type="match status" value="1"/>
</dbReference>
<name>A0A512H7P6_9PROT</name>
<dbReference type="Gene3D" id="2.40.50.320">
    <property type="entry name" value="Copper binding periplasmic protein CusF"/>
    <property type="match status" value="1"/>
</dbReference>